<dbReference type="AlphaFoldDB" id="A0A2N8SQJ1"/>
<protein>
    <recommendedName>
        <fullName evidence="3">CSD domain-containing protein</fullName>
    </recommendedName>
</protein>
<proteinExistence type="predicted"/>
<evidence type="ECO:0000313" key="4">
    <source>
        <dbReference type="EMBL" id="PNG04756.1"/>
    </source>
</evidence>
<evidence type="ECO:0000256" key="1">
    <source>
        <dbReference type="ARBA" id="ARBA00022553"/>
    </source>
</evidence>
<dbReference type="PROSITE" id="PS51857">
    <property type="entry name" value="CSD_2"/>
    <property type="match status" value="1"/>
</dbReference>
<dbReference type="Gene3D" id="2.40.50.140">
    <property type="entry name" value="Nucleic acid-binding proteins"/>
    <property type="match status" value="1"/>
</dbReference>
<feature type="domain" description="CSD" evidence="3">
    <location>
        <begin position="1"/>
        <end position="65"/>
    </location>
</feature>
<name>A0A2N8SQJ1_STUST</name>
<dbReference type="PANTHER" id="PTHR12962">
    <property type="entry name" value="CALCIUM-REGULATED HEAT STABLE PROTEIN CRHSP-24-RELATED"/>
    <property type="match status" value="1"/>
</dbReference>
<dbReference type="CDD" id="cd04458">
    <property type="entry name" value="CSP_CDS"/>
    <property type="match status" value="1"/>
</dbReference>
<sequence length="223" mass="24983">MNGKITSWKDDKGFGFITPDGKNEQVFFHISSVKKATRKPSVGDAVIFEVAKDTQGRLKATHVLLDGVLLAKPAASKKIVTEPVKKDMLDYFTYFILVILFVISLGLFMKTGTPESAFAPGALFLIIFFFISSRKKQPENKLFSCSKCRSVSSHDERTVLAWNRGFNRLYCKSCHQTWLREQPKEQQESRSSYASSKSGCLGLFLVIASAPIMCIFGAVTWFV</sequence>
<dbReference type="SMART" id="SM00357">
    <property type="entry name" value="CSP"/>
    <property type="match status" value="1"/>
</dbReference>
<keyword evidence="1" id="KW-0597">Phosphoprotein</keyword>
<keyword evidence="2" id="KW-1133">Transmembrane helix</keyword>
<accession>A0A2N8SQJ1</accession>
<feature type="transmembrane region" description="Helical" evidence="2">
    <location>
        <begin position="91"/>
        <end position="109"/>
    </location>
</feature>
<dbReference type="Pfam" id="PF00313">
    <property type="entry name" value="CSD"/>
    <property type="match status" value="1"/>
</dbReference>
<dbReference type="Proteomes" id="UP000235897">
    <property type="component" value="Unassembled WGS sequence"/>
</dbReference>
<dbReference type="GO" id="GO:0003730">
    <property type="term" value="F:mRNA 3'-UTR binding"/>
    <property type="evidence" value="ECO:0007669"/>
    <property type="project" value="TreeGrafter"/>
</dbReference>
<dbReference type="GO" id="GO:0005829">
    <property type="term" value="C:cytosol"/>
    <property type="evidence" value="ECO:0007669"/>
    <property type="project" value="UniProtKB-ARBA"/>
</dbReference>
<feature type="transmembrane region" description="Helical" evidence="2">
    <location>
        <begin position="200"/>
        <end position="222"/>
    </location>
</feature>
<keyword evidence="2" id="KW-0812">Transmembrane</keyword>
<dbReference type="RefSeq" id="WP_102847002.1">
    <property type="nucleotide sequence ID" value="NZ_JAMOIG010000031.1"/>
</dbReference>
<dbReference type="EMBL" id="POUW01000005">
    <property type="protein sequence ID" value="PNG04756.1"/>
    <property type="molecule type" value="Genomic_DNA"/>
</dbReference>
<dbReference type="InterPro" id="IPR012340">
    <property type="entry name" value="NA-bd_OB-fold"/>
</dbReference>
<dbReference type="SUPFAM" id="SSF50249">
    <property type="entry name" value="Nucleic acid-binding proteins"/>
    <property type="match status" value="1"/>
</dbReference>
<reference evidence="4 5" key="1">
    <citation type="submission" date="2018-01" db="EMBL/GenBank/DDBJ databases">
        <title>Denitrification phenotypes of diverse strains of Pseudomonas stutzeri.</title>
        <authorList>
            <person name="Milligan D.A."/>
            <person name="Bergaust L."/>
            <person name="Bakken L.R."/>
            <person name="Frostegard A."/>
        </authorList>
    </citation>
    <scope>NUCLEOTIDE SEQUENCE [LARGE SCALE GENOMIC DNA]</scope>
    <source>
        <strain evidence="4 5">28a3</strain>
    </source>
</reference>
<dbReference type="InterPro" id="IPR011129">
    <property type="entry name" value="CSD"/>
</dbReference>
<dbReference type="InterPro" id="IPR002059">
    <property type="entry name" value="CSP_DNA-bd"/>
</dbReference>
<evidence type="ECO:0000259" key="3">
    <source>
        <dbReference type="PROSITE" id="PS51857"/>
    </source>
</evidence>
<dbReference type="GO" id="GO:0043488">
    <property type="term" value="P:regulation of mRNA stability"/>
    <property type="evidence" value="ECO:0007669"/>
    <property type="project" value="TreeGrafter"/>
</dbReference>
<dbReference type="InterPro" id="IPR052069">
    <property type="entry name" value="Ca-reg_mRNA-binding_domain"/>
</dbReference>
<dbReference type="OrthoDB" id="5326845at2"/>
<evidence type="ECO:0000313" key="5">
    <source>
        <dbReference type="Proteomes" id="UP000235897"/>
    </source>
</evidence>
<organism evidence="4 5">
    <name type="scientific">Stutzerimonas stutzeri</name>
    <name type="common">Pseudomonas stutzeri</name>
    <dbReference type="NCBI Taxonomy" id="316"/>
    <lineage>
        <taxon>Bacteria</taxon>
        <taxon>Pseudomonadati</taxon>
        <taxon>Pseudomonadota</taxon>
        <taxon>Gammaproteobacteria</taxon>
        <taxon>Pseudomonadales</taxon>
        <taxon>Pseudomonadaceae</taxon>
        <taxon>Stutzerimonas</taxon>
    </lineage>
</organism>
<comment type="caution">
    <text evidence="4">The sequence shown here is derived from an EMBL/GenBank/DDBJ whole genome shotgun (WGS) entry which is preliminary data.</text>
</comment>
<keyword evidence="2" id="KW-0472">Membrane</keyword>
<feature type="transmembrane region" description="Helical" evidence="2">
    <location>
        <begin position="115"/>
        <end position="132"/>
    </location>
</feature>
<gene>
    <name evidence="4" type="ORF">CXL00_13875</name>
</gene>
<evidence type="ECO:0000256" key="2">
    <source>
        <dbReference type="SAM" id="Phobius"/>
    </source>
</evidence>
<dbReference type="PANTHER" id="PTHR12962:SF1">
    <property type="entry name" value="COLD SHOCK DOMAIN-CONTAINING PROTEIN CG9705"/>
    <property type="match status" value="1"/>
</dbReference>